<gene>
    <name evidence="5" type="ORF">Tci_925217</name>
</gene>
<dbReference type="InterPro" id="IPR046357">
    <property type="entry name" value="PPIase_dom_sf"/>
</dbReference>
<keyword evidence="1 2" id="KW-0413">Isomerase</keyword>
<comment type="catalytic activity">
    <reaction evidence="2">
        <text>[protein]-peptidylproline (omega=180) = [protein]-peptidylproline (omega=0)</text>
        <dbReference type="Rhea" id="RHEA:16237"/>
        <dbReference type="Rhea" id="RHEA-COMP:10747"/>
        <dbReference type="Rhea" id="RHEA-COMP:10748"/>
        <dbReference type="ChEBI" id="CHEBI:83833"/>
        <dbReference type="ChEBI" id="CHEBI:83834"/>
        <dbReference type="EC" id="5.2.1.8"/>
    </reaction>
</comment>
<name>A0A699X5R4_TANCI</name>
<accession>A0A699X5R4</accession>
<evidence type="ECO:0000313" key="5">
    <source>
        <dbReference type="EMBL" id="GFD53248.1"/>
    </source>
</evidence>
<protein>
    <recommendedName>
        <fullName evidence="2">Peptidyl-prolyl cis-trans isomerase</fullName>
        <ecNumber evidence="2">5.2.1.8</ecNumber>
    </recommendedName>
</protein>
<evidence type="ECO:0000256" key="3">
    <source>
        <dbReference type="SAM" id="MobiDB-lite"/>
    </source>
</evidence>
<proteinExistence type="predicted"/>
<sequence>MVRVTPQAPRADSATAHKKINELYGRLRKSESWDKLVTQFSEDAGSAANGGELPAFGTGRMIPSFEE</sequence>
<dbReference type="SUPFAM" id="SSF54534">
    <property type="entry name" value="FKBP-like"/>
    <property type="match status" value="1"/>
</dbReference>
<dbReference type="PROSITE" id="PS50198">
    <property type="entry name" value="PPIC_PPIASE_2"/>
    <property type="match status" value="1"/>
</dbReference>
<evidence type="ECO:0000256" key="2">
    <source>
        <dbReference type="RuleBase" id="RU363014"/>
    </source>
</evidence>
<dbReference type="EC" id="5.2.1.8" evidence="2"/>
<evidence type="ECO:0000256" key="1">
    <source>
        <dbReference type="PROSITE-ProRule" id="PRU00278"/>
    </source>
</evidence>
<dbReference type="Pfam" id="PF13616">
    <property type="entry name" value="Rotamase_3"/>
    <property type="match status" value="1"/>
</dbReference>
<feature type="non-terminal residue" evidence="5">
    <location>
        <position position="67"/>
    </location>
</feature>
<reference evidence="5" key="1">
    <citation type="journal article" date="2019" name="Sci. Rep.">
        <title>Draft genome of Tanacetum cinerariifolium, the natural source of mosquito coil.</title>
        <authorList>
            <person name="Yamashiro T."/>
            <person name="Shiraishi A."/>
            <person name="Satake H."/>
            <person name="Nakayama K."/>
        </authorList>
    </citation>
    <scope>NUCLEOTIDE SEQUENCE</scope>
</reference>
<feature type="region of interest" description="Disordered" evidence="3">
    <location>
        <begin position="47"/>
        <end position="67"/>
    </location>
</feature>
<comment type="caution">
    <text evidence="5">The sequence shown here is derived from an EMBL/GenBank/DDBJ whole genome shotgun (WGS) entry which is preliminary data.</text>
</comment>
<dbReference type="AlphaFoldDB" id="A0A699X5R4"/>
<dbReference type="GO" id="GO:0003755">
    <property type="term" value="F:peptidyl-prolyl cis-trans isomerase activity"/>
    <property type="evidence" value="ECO:0007669"/>
    <property type="project" value="UniProtKB-UniRule"/>
</dbReference>
<feature type="domain" description="PpiC" evidence="4">
    <location>
        <begin position="1"/>
        <end position="67"/>
    </location>
</feature>
<dbReference type="EMBL" id="BKCJ011791901">
    <property type="protein sequence ID" value="GFD53248.1"/>
    <property type="molecule type" value="Genomic_DNA"/>
</dbReference>
<organism evidence="5">
    <name type="scientific">Tanacetum cinerariifolium</name>
    <name type="common">Dalmatian daisy</name>
    <name type="synonym">Chrysanthemum cinerariifolium</name>
    <dbReference type="NCBI Taxonomy" id="118510"/>
    <lineage>
        <taxon>Eukaryota</taxon>
        <taxon>Viridiplantae</taxon>
        <taxon>Streptophyta</taxon>
        <taxon>Embryophyta</taxon>
        <taxon>Tracheophyta</taxon>
        <taxon>Spermatophyta</taxon>
        <taxon>Magnoliopsida</taxon>
        <taxon>eudicotyledons</taxon>
        <taxon>Gunneridae</taxon>
        <taxon>Pentapetalae</taxon>
        <taxon>asterids</taxon>
        <taxon>campanulids</taxon>
        <taxon>Asterales</taxon>
        <taxon>Asteraceae</taxon>
        <taxon>Asteroideae</taxon>
        <taxon>Anthemideae</taxon>
        <taxon>Anthemidinae</taxon>
        <taxon>Tanacetum</taxon>
    </lineage>
</organism>
<dbReference type="InterPro" id="IPR000297">
    <property type="entry name" value="PPIase_PpiC"/>
</dbReference>
<dbReference type="Gene3D" id="3.10.50.40">
    <property type="match status" value="1"/>
</dbReference>
<evidence type="ECO:0000259" key="4">
    <source>
        <dbReference type="PROSITE" id="PS50198"/>
    </source>
</evidence>
<keyword evidence="1 2" id="KW-0697">Rotamase</keyword>